<protein>
    <submittedName>
        <fullName evidence="1">Uncharacterized protein</fullName>
    </submittedName>
</protein>
<organism evidence="1 2">
    <name type="scientific">Pusillibacter faecalis</name>
    <dbReference type="NCBI Taxonomy" id="2714358"/>
    <lineage>
        <taxon>Bacteria</taxon>
        <taxon>Bacillati</taxon>
        <taxon>Bacillota</taxon>
        <taxon>Clostridia</taxon>
        <taxon>Eubacteriales</taxon>
        <taxon>Oscillospiraceae</taxon>
        <taxon>Pusillibacter</taxon>
    </lineage>
</organism>
<dbReference type="EMBL" id="AP023420">
    <property type="protein sequence ID" value="BCK85538.1"/>
    <property type="molecule type" value="Genomic_DNA"/>
</dbReference>
<evidence type="ECO:0000313" key="1">
    <source>
        <dbReference type="EMBL" id="BCK85538.1"/>
    </source>
</evidence>
<dbReference type="Proteomes" id="UP000679848">
    <property type="component" value="Chromosome"/>
</dbReference>
<dbReference type="KEGG" id="pfaa:MM59RIKEN_28570"/>
<proteinExistence type="predicted"/>
<reference evidence="1" key="1">
    <citation type="submission" date="2020-09" db="EMBL/GenBank/DDBJ databases">
        <title>New species isolated from human feces.</title>
        <authorList>
            <person name="Kitahara M."/>
            <person name="Shigeno Y."/>
            <person name="Shime M."/>
            <person name="Matsumoto Y."/>
            <person name="Nakamura S."/>
            <person name="Motooka D."/>
            <person name="Fukuoka S."/>
            <person name="Nishikawa H."/>
            <person name="Benno Y."/>
        </authorList>
    </citation>
    <scope>NUCLEOTIDE SEQUENCE</scope>
    <source>
        <strain evidence="1">MM59</strain>
    </source>
</reference>
<name>A0A810QB76_9FIRM</name>
<sequence length="55" mass="6521">MQSKTLLKRLKWLERKAYSNQEYYLFFGQPRKSELAKVPQGAKVIIFVGEDELED</sequence>
<evidence type="ECO:0000313" key="2">
    <source>
        <dbReference type="Proteomes" id="UP000679848"/>
    </source>
</evidence>
<accession>A0A810QB76</accession>
<keyword evidence="2" id="KW-1185">Reference proteome</keyword>
<gene>
    <name evidence="1" type="ORF">MM59RIKEN_28570</name>
</gene>
<dbReference type="AlphaFoldDB" id="A0A810QB76"/>